<dbReference type="Proteomes" id="UP000467428">
    <property type="component" value="Chromosome"/>
</dbReference>
<feature type="domain" description="HNH nuclease" evidence="1">
    <location>
        <begin position="314"/>
        <end position="366"/>
    </location>
</feature>
<dbReference type="SMART" id="SM00507">
    <property type="entry name" value="HNHc"/>
    <property type="match status" value="1"/>
</dbReference>
<dbReference type="Pfam" id="PF02720">
    <property type="entry name" value="DUF222"/>
    <property type="match status" value="1"/>
</dbReference>
<dbReference type="AlphaFoldDB" id="A0A7I7RR18"/>
<gene>
    <name evidence="2" type="ORF">MARA_04620</name>
</gene>
<reference evidence="2 3" key="1">
    <citation type="journal article" date="2019" name="Emerg. Microbes Infect.">
        <title>Comprehensive subspecies identification of 175 nontuberculous mycobacteria species based on 7547 genomic profiles.</title>
        <authorList>
            <person name="Matsumoto Y."/>
            <person name="Kinjo T."/>
            <person name="Motooka D."/>
            <person name="Nabeya D."/>
            <person name="Jung N."/>
            <person name="Uechi K."/>
            <person name="Horii T."/>
            <person name="Iida T."/>
            <person name="Fujita J."/>
            <person name="Nakamura S."/>
        </authorList>
    </citation>
    <scope>NUCLEOTIDE SEQUENCE [LARGE SCALE GENOMIC DNA]</scope>
    <source>
        <strain evidence="2 3">JCM 18538</strain>
    </source>
</reference>
<dbReference type="CDD" id="cd00085">
    <property type="entry name" value="HNHc"/>
    <property type="match status" value="1"/>
</dbReference>
<dbReference type="RefSeq" id="WP_163916791.1">
    <property type="nucleotide sequence ID" value="NZ_AP022593.1"/>
</dbReference>
<keyword evidence="3" id="KW-1185">Reference proteome</keyword>
<dbReference type="InterPro" id="IPR003615">
    <property type="entry name" value="HNH_nuc"/>
</dbReference>
<evidence type="ECO:0000313" key="2">
    <source>
        <dbReference type="EMBL" id="BBY46994.1"/>
    </source>
</evidence>
<protein>
    <recommendedName>
        <fullName evidence="1">HNH nuclease domain-containing protein</fullName>
    </recommendedName>
</protein>
<evidence type="ECO:0000313" key="3">
    <source>
        <dbReference type="Proteomes" id="UP000467428"/>
    </source>
</evidence>
<dbReference type="KEGG" id="marz:MARA_04620"/>
<accession>A0A7I7RR18</accession>
<evidence type="ECO:0000259" key="1">
    <source>
        <dbReference type="SMART" id="SM00507"/>
    </source>
</evidence>
<dbReference type="EMBL" id="AP022593">
    <property type="protein sequence ID" value="BBY46994.1"/>
    <property type="molecule type" value="Genomic_DNA"/>
</dbReference>
<geneLocation type="plasmid" evidence="3">
    <name>pjcm18538 dna</name>
</geneLocation>
<organism evidence="2 3">
    <name type="scientific">Mycolicibacterium arabiense</name>
    <dbReference type="NCBI Taxonomy" id="1286181"/>
    <lineage>
        <taxon>Bacteria</taxon>
        <taxon>Bacillati</taxon>
        <taxon>Actinomycetota</taxon>
        <taxon>Actinomycetes</taxon>
        <taxon>Mycobacteriales</taxon>
        <taxon>Mycobacteriaceae</taxon>
        <taxon>Mycolicibacterium</taxon>
    </lineage>
</organism>
<sequence>MFDAVDPGVLLLQRMGSAARAEACAAAQRLDAIGQFVELRIAQDGGDTDQWMVDATDAATLEISAALNVNRHLAASHVRYAHALRHQLPALGARFLAGDVDEAVFRAAVFRTGLIVDPAVLARVDQSLAERAPCWRGLSRSQLATRIDTIVGRHDLDAVRRRNDRLADRQVTWGDVDSGLTEITAIVFAADARAFTERLMALADTVCDDDPRTLAQLRADAIRAMAAQHDRMSCHCDLDDCPAGGRVASSVVVHVIAQQSTLDGDPDTGGILDGYEGLLPAELITELARDARLRPLRHPGAAAAAECGYRPSRALADYVRCRDVTCRFPGCDRPAFGCDLDHTIPYAAGGATHASNLKCLCRFHHMAKTFWGWRDEQLPDGTVLWTSPAGECYPTGPGSGTVFPSLCEHTGPVAPQVRTDDDRCADRTAMMPRRTRTRSHQRSADILAERRANHAHRTTPKPLHRFDEDYAYEETFPVEPEPPPF</sequence>
<dbReference type="InterPro" id="IPR003870">
    <property type="entry name" value="DUF222"/>
</dbReference>
<proteinExistence type="predicted"/>
<name>A0A7I7RR18_9MYCO</name>
<dbReference type="Gene3D" id="1.10.30.50">
    <property type="match status" value="1"/>
</dbReference>